<protein>
    <submittedName>
        <fullName evidence="2">Uncharacterized protein</fullName>
    </submittedName>
</protein>
<feature type="signal peptide" evidence="1">
    <location>
        <begin position="1"/>
        <end position="22"/>
    </location>
</feature>
<reference evidence="3" key="1">
    <citation type="submission" date="2014-01" db="EMBL/GenBank/DDBJ databases">
        <title>The Genome Sequence of Anopheles farauti FAR1 (V2).</title>
        <authorList>
            <consortium name="The Broad Institute Genomics Platform"/>
            <person name="Neafsey D.E."/>
            <person name="Besansky N."/>
            <person name="Howell P."/>
            <person name="Walton C."/>
            <person name="Young S.K."/>
            <person name="Zeng Q."/>
            <person name="Gargeya S."/>
            <person name="Fitzgerald M."/>
            <person name="Haas B."/>
            <person name="Abouelleil A."/>
            <person name="Allen A.W."/>
            <person name="Alvarado L."/>
            <person name="Arachchi H.M."/>
            <person name="Berlin A.M."/>
            <person name="Chapman S.B."/>
            <person name="Gainer-Dewar J."/>
            <person name="Goldberg J."/>
            <person name="Griggs A."/>
            <person name="Gujja S."/>
            <person name="Hansen M."/>
            <person name="Howarth C."/>
            <person name="Imamovic A."/>
            <person name="Ireland A."/>
            <person name="Larimer J."/>
            <person name="McCowan C."/>
            <person name="Murphy C."/>
            <person name="Pearson M."/>
            <person name="Poon T.W."/>
            <person name="Priest M."/>
            <person name="Roberts A."/>
            <person name="Saif S."/>
            <person name="Shea T."/>
            <person name="Sisk P."/>
            <person name="Sykes S."/>
            <person name="Wortman J."/>
            <person name="Nusbaum C."/>
            <person name="Birren B."/>
        </authorList>
    </citation>
    <scope>NUCLEOTIDE SEQUENCE [LARGE SCALE GENOMIC DNA]</scope>
    <source>
        <strain evidence="3">FAR1</strain>
    </source>
</reference>
<keyword evidence="1" id="KW-0732">Signal</keyword>
<reference evidence="2" key="2">
    <citation type="submission" date="2020-05" db="UniProtKB">
        <authorList>
            <consortium name="EnsemblMetazoa"/>
        </authorList>
    </citation>
    <scope>IDENTIFICATION</scope>
    <source>
        <strain evidence="2">FAR1</strain>
    </source>
</reference>
<dbReference type="VEuPathDB" id="VectorBase:AFAF018824"/>
<evidence type="ECO:0000256" key="1">
    <source>
        <dbReference type="SAM" id="SignalP"/>
    </source>
</evidence>
<keyword evidence="3" id="KW-1185">Reference proteome</keyword>
<proteinExistence type="predicted"/>
<dbReference type="AlphaFoldDB" id="A0A182QXH0"/>
<evidence type="ECO:0000313" key="3">
    <source>
        <dbReference type="Proteomes" id="UP000075886"/>
    </source>
</evidence>
<accession>A0A182QXH0</accession>
<dbReference type="EMBL" id="AXCN02001501">
    <property type="status" value="NOT_ANNOTATED_CDS"/>
    <property type="molecule type" value="Genomic_DNA"/>
</dbReference>
<feature type="chain" id="PRO_5008133484" evidence="1">
    <location>
        <begin position="23"/>
        <end position="193"/>
    </location>
</feature>
<dbReference type="EnsemblMetazoa" id="AFAF018824-RA">
    <property type="protein sequence ID" value="AFAF018824-PA"/>
    <property type="gene ID" value="AFAF018824"/>
</dbReference>
<organism evidence="2 3">
    <name type="scientific">Anopheles farauti</name>
    <dbReference type="NCBI Taxonomy" id="69004"/>
    <lineage>
        <taxon>Eukaryota</taxon>
        <taxon>Metazoa</taxon>
        <taxon>Ecdysozoa</taxon>
        <taxon>Arthropoda</taxon>
        <taxon>Hexapoda</taxon>
        <taxon>Insecta</taxon>
        <taxon>Pterygota</taxon>
        <taxon>Neoptera</taxon>
        <taxon>Endopterygota</taxon>
        <taxon>Diptera</taxon>
        <taxon>Nematocera</taxon>
        <taxon>Culicoidea</taxon>
        <taxon>Culicidae</taxon>
        <taxon>Anophelinae</taxon>
        <taxon>Anopheles</taxon>
    </lineage>
</organism>
<evidence type="ECO:0000313" key="2">
    <source>
        <dbReference type="EnsemblMetazoa" id="AFAF018824-PA"/>
    </source>
</evidence>
<name>A0A182QXH0_9DIPT</name>
<dbReference type="Proteomes" id="UP000075886">
    <property type="component" value="Unassembled WGS sequence"/>
</dbReference>
<sequence length="193" mass="19154">MKQHFLTTLLLAVCLLTSPTLAQIGIGVGGIGVTVLGSSSLIGITSATTAAAVVTTTTAAPTTTTAAPTTTTAAAATTTAAGGATTSATGNTVVFNINGICLPRRPLSLLLPLLPLRLAPLPPRPPMLEAAGVAVEAMSTSDVESESVSAQASAFGEPVDSELALVPESVVLELSVLSLAQRSTLPAISLDLP</sequence>